<comment type="caution">
    <text evidence="1">The sequence shown here is derived from an EMBL/GenBank/DDBJ whole genome shotgun (WGS) entry which is preliminary data.</text>
</comment>
<dbReference type="EMBL" id="JANPWB010000009">
    <property type="protein sequence ID" value="KAJ1156527.1"/>
    <property type="molecule type" value="Genomic_DNA"/>
</dbReference>
<evidence type="ECO:0000313" key="1">
    <source>
        <dbReference type="EMBL" id="KAJ1156527.1"/>
    </source>
</evidence>
<name>A0AAV7RXY2_PLEWA</name>
<dbReference type="Proteomes" id="UP001066276">
    <property type="component" value="Chromosome 5"/>
</dbReference>
<proteinExistence type="predicted"/>
<protein>
    <submittedName>
        <fullName evidence="1">Uncharacterized protein</fullName>
    </submittedName>
</protein>
<reference evidence="1" key="1">
    <citation type="journal article" date="2022" name="bioRxiv">
        <title>Sequencing and chromosome-scale assembly of the giantPleurodeles waltlgenome.</title>
        <authorList>
            <person name="Brown T."/>
            <person name="Elewa A."/>
            <person name="Iarovenko S."/>
            <person name="Subramanian E."/>
            <person name="Araus A.J."/>
            <person name="Petzold A."/>
            <person name="Susuki M."/>
            <person name="Suzuki K.-i.T."/>
            <person name="Hayashi T."/>
            <person name="Toyoda A."/>
            <person name="Oliveira C."/>
            <person name="Osipova E."/>
            <person name="Leigh N.D."/>
            <person name="Simon A."/>
            <person name="Yun M.H."/>
        </authorList>
    </citation>
    <scope>NUCLEOTIDE SEQUENCE</scope>
    <source>
        <strain evidence="1">20211129_DDA</strain>
        <tissue evidence="1">Liver</tissue>
    </source>
</reference>
<dbReference type="AlphaFoldDB" id="A0AAV7RXY2"/>
<accession>A0AAV7RXY2</accession>
<evidence type="ECO:0000313" key="2">
    <source>
        <dbReference type="Proteomes" id="UP001066276"/>
    </source>
</evidence>
<sequence length="143" mass="15250">MPRLSHSGATRRHTALHFGPLLSVSAVRSAPLTAASKGSGRATLNLDRWVWDPSCRSHNSLPLWPRHSAVPLGGLLAFTRSSAPARSSRSLPWAHPPHHTFQGAGMSPRHFRLVAGCLGPGLGERRPLLPLMSPTAITAHTGA</sequence>
<organism evidence="1 2">
    <name type="scientific">Pleurodeles waltl</name>
    <name type="common">Iberian ribbed newt</name>
    <dbReference type="NCBI Taxonomy" id="8319"/>
    <lineage>
        <taxon>Eukaryota</taxon>
        <taxon>Metazoa</taxon>
        <taxon>Chordata</taxon>
        <taxon>Craniata</taxon>
        <taxon>Vertebrata</taxon>
        <taxon>Euteleostomi</taxon>
        <taxon>Amphibia</taxon>
        <taxon>Batrachia</taxon>
        <taxon>Caudata</taxon>
        <taxon>Salamandroidea</taxon>
        <taxon>Salamandridae</taxon>
        <taxon>Pleurodelinae</taxon>
        <taxon>Pleurodeles</taxon>
    </lineage>
</organism>
<gene>
    <name evidence="1" type="ORF">NDU88_009246</name>
</gene>
<keyword evidence="2" id="KW-1185">Reference proteome</keyword>